<dbReference type="OMA" id="XEEEVSC"/>
<sequence length="932" mass="106199">MSRENFLIDRSSQYKDFISPYKVVLLVFLQEHAYVLDTMSDDKACDLMITILKLIQEPDMNLKDLILEISLVLPEETYQKILKSIHDLCTTGPDSLFNLMQLAPTTLLTTPLSTLVKGASIYTTSTDPCLNKSSMLEISKLYKKLNSMYRRALNVNQLSEIADHKMGEESFLSNSRWGRGLENWSDVIGRLDFRARSLECHSDLIGRQDSGGGDKFESVCPGGVGGGGEEEDDDDGLPVLKRYSHRQADQFITQQANLLSSNELYALPPKELHKKLNELLTPNNEFPEAHYLKFMNFLRVREYNETMNCLYNYFDRNLCCPSTNSSSSSSGGGGAGNSSKNNKSWLQKLGMEDCSGERINECGIIISHNNVSSCCSSHNNVIIHSNNNDDDVGNDVGYTLDKLIRSSREFELPELTSLACQSYAKHAYFNGAKPEIVMKMMMLSDTINSDHSLTDIICVSLSQKAALWNLYGFNELCKLNCLALLNMPSFTTSSSSSPSSSSASPATRLLTLQTTPTVYQNGESECLALCHLCWMLTEQGSYPLVDELMNMVKSRFPQMSNYSHIWMFWHQRITFEISLRRGEFSQSEKAIQSIAHVNGLESSYCRCLYYFETGQSHKCLQLVDVLIGRCKNRSYSVHVNHLLIRCLLLKSLCSTTSQSDPSSSTTQPIIKALQLTNKYHYHYLGAMATLHLAHYQMRLKIYHNALELIQRCLPTILQSSSVFDQARTLFLYVRCKMAAHFRRNWSCSGDDGGVDDGDDDDGVREDFVEDEDEDEKKHKILLPLAHIMKTVCDKFLQVQAHNRLKDALAFQAMMYNELGMEEECNGCSSLYLNILNRHHHQSQQQHHHHKQPQQQQHQQQQQQQQHQQPEQQQQHHYHNLPPFFEDGSWNRSYYSYNNDYNDDDDDGGDDDVGRYNGNDGDDDDNRCYFVVF</sequence>
<feature type="region of interest" description="Disordered" evidence="7">
    <location>
        <begin position="752"/>
        <end position="772"/>
    </location>
</feature>
<evidence type="ECO:0000259" key="8">
    <source>
        <dbReference type="Pfam" id="PF12862"/>
    </source>
</evidence>
<dbReference type="OrthoDB" id="2504561at2759"/>
<evidence type="ECO:0000256" key="4">
    <source>
        <dbReference type="ARBA" id="ARBA00022776"/>
    </source>
</evidence>
<reference evidence="10" key="3">
    <citation type="submission" date="2015-06" db="UniProtKB">
        <authorList>
            <consortium name="EnsemblMetazoa"/>
        </authorList>
    </citation>
    <scope>IDENTIFICATION</scope>
</reference>
<dbReference type="EMBL" id="KB097496">
    <property type="protein sequence ID" value="ESN95926.1"/>
    <property type="molecule type" value="Genomic_DNA"/>
</dbReference>
<dbReference type="Pfam" id="PF12862">
    <property type="entry name" value="ANAPC5"/>
    <property type="match status" value="1"/>
</dbReference>
<protein>
    <recommendedName>
        <fullName evidence="2">Anaphase-promoting complex subunit 5</fullName>
    </recommendedName>
</protein>
<feature type="compositionally biased region" description="Acidic residues" evidence="7">
    <location>
        <begin position="900"/>
        <end position="910"/>
    </location>
</feature>
<dbReference type="AlphaFoldDB" id="T1FUZ3"/>
<keyword evidence="5" id="KW-0833">Ubl conjugation pathway</keyword>
<evidence type="ECO:0000256" key="3">
    <source>
        <dbReference type="ARBA" id="ARBA00022618"/>
    </source>
</evidence>
<dbReference type="KEGG" id="hro:HELRODRAFT_193432"/>
<feature type="domain" description="Anaphase-promoting complex subunit 5" evidence="8">
    <location>
        <begin position="290"/>
        <end position="318"/>
    </location>
</feature>
<dbReference type="GO" id="GO:0051301">
    <property type="term" value="P:cell division"/>
    <property type="evidence" value="ECO:0007669"/>
    <property type="project" value="UniProtKB-KW"/>
</dbReference>
<evidence type="ECO:0000256" key="1">
    <source>
        <dbReference type="ARBA" id="ARBA00007450"/>
    </source>
</evidence>
<evidence type="ECO:0000256" key="7">
    <source>
        <dbReference type="SAM" id="MobiDB-lite"/>
    </source>
</evidence>
<dbReference type="GO" id="GO:0045842">
    <property type="term" value="P:positive regulation of mitotic metaphase/anaphase transition"/>
    <property type="evidence" value="ECO:0000318"/>
    <property type="project" value="GO_Central"/>
</dbReference>
<comment type="similarity">
    <text evidence="1">Belongs to the APC5 family.</text>
</comment>
<dbReference type="GO" id="GO:0070979">
    <property type="term" value="P:protein K11-linked ubiquitination"/>
    <property type="evidence" value="ECO:0000318"/>
    <property type="project" value="GO_Central"/>
</dbReference>
<dbReference type="Proteomes" id="UP000015101">
    <property type="component" value="Unassembled WGS sequence"/>
</dbReference>
<reference evidence="9 11" key="2">
    <citation type="journal article" date="2013" name="Nature">
        <title>Insights into bilaterian evolution from three spiralian genomes.</title>
        <authorList>
            <person name="Simakov O."/>
            <person name="Marletaz F."/>
            <person name="Cho S.J."/>
            <person name="Edsinger-Gonzales E."/>
            <person name="Havlak P."/>
            <person name="Hellsten U."/>
            <person name="Kuo D.H."/>
            <person name="Larsson T."/>
            <person name="Lv J."/>
            <person name="Arendt D."/>
            <person name="Savage R."/>
            <person name="Osoegawa K."/>
            <person name="de Jong P."/>
            <person name="Grimwood J."/>
            <person name="Chapman J.A."/>
            <person name="Shapiro H."/>
            <person name="Aerts A."/>
            <person name="Otillar R.P."/>
            <person name="Terry A.Y."/>
            <person name="Boore J.L."/>
            <person name="Grigoriev I.V."/>
            <person name="Lindberg D.R."/>
            <person name="Seaver E.C."/>
            <person name="Weisblat D.A."/>
            <person name="Putnam N.H."/>
            <person name="Rokhsar D.S."/>
        </authorList>
    </citation>
    <scope>NUCLEOTIDE SEQUENCE</scope>
</reference>
<proteinExistence type="inferred from homology"/>
<dbReference type="EMBL" id="AMQM01006579">
    <property type="status" value="NOT_ANNOTATED_CDS"/>
    <property type="molecule type" value="Genomic_DNA"/>
</dbReference>
<dbReference type="InterPro" id="IPR026000">
    <property type="entry name" value="Apc5_dom"/>
</dbReference>
<evidence type="ECO:0000256" key="2">
    <source>
        <dbReference type="ARBA" id="ARBA00016066"/>
    </source>
</evidence>
<reference evidence="11" key="1">
    <citation type="submission" date="2012-12" db="EMBL/GenBank/DDBJ databases">
        <authorList>
            <person name="Hellsten U."/>
            <person name="Grimwood J."/>
            <person name="Chapman J.A."/>
            <person name="Shapiro H."/>
            <person name="Aerts A."/>
            <person name="Otillar R.P."/>
            <person name="Terry A.Y."/>
            <person name="Boore J.L."/>
            <person name="Simakov O."/>
            <person name="Marletaz F."/>
            <person name="Cho S.-J."/>
            <person name="Edsinger-Gonzales E."/>
            <person name="Havlak P."/>
            <person name="Kuo D.-H."/>
            <person name="Larsson T."/>
            <person name="Lv J."/>
            <person name="Arendt D."/>
            <person name="Savage R."/>
            <person name="Osoegawa K."/>
            <person name="de Jong P."/>
            <person name="Lindberg D.R."/>
            <person name="Seaver E.C."/>
            <person name="Weisblat D.A."/>
            <person name="Putnam N.H."/>
            <person name="Grigoriev I.V."/>
            <person name="Rokhsar D.S."/>
        </authorList>
    </citation>
    <scope>NUCLEOTIDE SEQUENCE</scope>
</reference>
<feature type="region of interest" description="Disordered" evidence="7">
    <location>
        <begin position="839"/>
        <end position="882"/>
    </location>
</feature>
<keyword evidence="3" id="KW-0132">Cell division</keyword>
<dbReference type="RefSeq" id="XP_009025963.1">
    <property type="nucleotide sequence ID" value="XM_009027715.1"/>
</dbReference>
<evidence type="ECO:0000313" key="11">
    <source>
        <dbReference type="Proteomes" id="UP000015101"/>
    </source>
</evidence>
<feature type="compositionally biased region" description="Basic residues" evidence="7">
    <location>
        <begin position="839"/>
        <end position="851"/>
    </location>
</feature>
<keyword evidence="4" id="KW-0498">Mitosis</keyword>
<dbReference type="GO" id="GO:0031145">
    <property type="term" value="P:anaphase-promoting complex-dependent catabolic process"/>
    <property type="evidence" value="ECO:0000318"/>
    <property type="project" value="GO_Central"/>
</dbReference>
<evidence type="ECO:0000313" key="10">
    <source>
        <dbReference type="EnsemblMetazoa" id="HelroP193432"/>
    </source>
</evidence>
<feature type="region of interest" description="Disordered" evidence="7">
    <location>
        <begin position="895"/>
        <end position="924"/>
    </location>
</feature>
<accession>T1FUZ3</accession>
<dbReference type="GO" id="GO:0005680">
    <property type="term" value="C:anaphase-promoting complex"/>
    <property type="evidence" value="ECO:0000318"/>
    <property type="project" value="GO_Central"/>
</dbReference>
<feature type="compositionally biased region" description="Low complexity" evidence="7">
    <location>
        <begin position="852"/>
        <end position="874"/>
    </location>
</feature>
<dbReference type="InterPro" id="IPR037679">
    <property type="entry name" value="Apc5"/>
</dbReference>
<dbReference type="HOGENOM" id="CLU_020635_0_0_1"/>
<dbReference type="STRING" id="6412.T1FUZ3"/>
<dbReference type="FunCoup" id="T1FUZ3">
    <property type="interactions" value="942"/>
</dbReference>
<keyword evidence="11" id="KW-1185">Reference proteome</keyword>
<evidence type="ECO:0000256" key="6">
    <source>
        <dbReference type="ARBA" id="ARBA00023306"/>
    </source>
</evidence>
<keyword evidence="6" id="KW-0131">Cell cycle</keyword>
<gene>
    <name evidence="10" type="primary">20212639</name>
    <name evidence="9" type="ORF">HELRODRAFT_193432</name>
</gene>
<evidence type="ECO:0000256" key="5">
    <source>
        <dbReference type="ARBA" id="ARBA00022786"/>
    </source>
</evidence>
<evidence type="ECO:0000313" key="9">
    <source>
        <dbReference type="EMBL" id="ESN95926.1"/>
    </source>
</evidence>
<name>T1FUZ3_HELRO</name>
<dbReference type="PANTHER" id="PTHR12830">
    <property type="entry name" value="ANAPHASE-PROMOTING COMPLEX SUBUNIT 5"/>
    <property type="match status" value="1"/>
</dbReference>
<dbReference type="PANTHER" id="PTHR12830:SF9">
    <property type="entry name" value="ANAPHASE-PROMOTING COMPLEX SUBUNIT 5"/>
    <property type="match status" value="1"/>
</dbReference>
<dbReference type="eggNOG" id="KOG4322">
    <property type="taxonomic scope" value="Eukaryota"/>
</dbReference>
<organism evidence="10 11">
    <name type="scientific">Helobdella robusta</name>
    <name type="common">Californian leech</name>
    <dbReference type="NCBI Taxonomy" id="6412"/>
    <lineage>
        <taxon>Eukaryota</taxon>
        <taxon>Metazoa</taxon>
        <taxon>Spiralia</taxon>
        <taxon>Lophotrochozoa</taxon>
        <taxon>Annelida</taxon>
        <taxon>Clitellata</taxon>
        <taxon>Hirudinea</taxon>
        <taxon>Rhynchobdellida</taxon>
        <taxon>Glossiphoniidae</taxon>
        <taxon>Helobdella</taxon>
    </lineage>
</organism>
<dbReference type="EnsemblMetazoa" id="HelroT193432">
    <property type="protein sequence ID" value="HelroP193432"/>
    <property type="gene ID" value="HelroG193432"/>
</dbReference>
<dbReference type="CTD" id="20212639"/>
<dbReference type="InParanoid" id="T1FUZ3"/>
<dbReference type="GeneID" id="20212639"/>